<protein>
    <submittedName>
        <fullName evidence="2">Uncharacterized protein</fullName>
    </submittedName>
</protein>
<proteinExistence type="predicted"/>
<name>A0A1B6C012_9HEMI</name>
<reference evidence="2" key="1">
    <citation type="submission" date="2015-12" db="EMBL/GenBank/DDBJ databases">
        <title>De novo transcriptome assembly of four potential Pierce s Disease insect vectors from Arizona vineyards.</title>
        <authorList>
            <person name="Tassone E.E."/>
        </authorList>
    </citation>
    <scope>NUCLEOTIDE SEQUENCE</scope>
</reference>
<organism evidence="2">
    <name type="scientific">Clastoptera arizonana</name>
    <name type="common">Arizona spittle bug</name>
    <dbReference type="NCBI Taxonomy" id="38151"/>
    <lineage>
        <taxon>Eukaryota</taxon>
        <taxon>Metazoa</taxon>
        <taxon>Ecdysozoa</taxon>
        <taxon>Arthropoda</taxon>
        <taxon>Hexapoda</taxon>
        <taxon>Insecta</taxon>
        <taxon>Pterygota</taxon>
        <taxon>Neoptera</taxon>
        <taxon>Paraneoptera</taxon>
        <taxon>Hemiptera</taxon>
        <taxon>Auchenorrhyncha</taxon>
        <taxon>Cercopoidea</taxon>
        <taxon>Clastopteridae</taxon>
        <taxon>Clastoptera</taxon>
    </lineage>
</organism>
<gene>
    <name evidence="2" type="ORF">g.9687</name>
</gene>
<feature type="compositionally biased region" description="Polar residues" evidence="1">
    <location>
        <begin position="14"/>
        <end position="25"/>
    </location>
</feature>
<accession>A0A1B6C012</accession>
<evidence type="ECO:0000313" key="2">
    <source>
        <dbReference type="EMBL" id="JAS06853.1"/>
    </source>
</evidence>
<dbReference type="AlphaFoldDB" id="A0A1B6C012"/>
<feature type="non-terminal residue" evidence="2">
    <location>
        <position position="124"/>
    </location>
</feature>
<dbReference type="EMBL" id="GEDC01030445">
    <property type="protein sequence ID" value="JAS06853.1"/>
    <property type="molecule type" value="Transcribed_RNA"/>
</dbReference>
<sequence length="124" mass="13876">LRYGLVLERVHQVNESSGLSRAQRPSPTPHHGGEVSQSSSLRRSVCSWDRECRDVSARNSDHKMSPAPQGNLEVERYIGSCLISQRVSAKGKVNDENRNRPFVKQRLAGPSRYPGECGYAHYAQ</sequence>
<feature type="compositionally biased region" description="Low complexity" evidence="1">
    <location>
        <begin position="35"/>
        <end position="44"/>
    </location>
</feature>
<feature type="non-terminal residue" evidence="2">
    <location>
        <position position="1"/>
    </location>
</feature>
<feature type="region of interest" description="Disordered" evidence="1">
    <location>
        <begin position="14"/>
        <end position="44"/>
    </location>
</feature>
<evidence type="ECO:0000256" key="1">
    <source>
        <dbReference type="SAM" id="MobiDB-lite"/>
    </source>
</evidence>